<protein>
    <submittedName>
        <fullName evidence="3">XRE family transcriptional regulator</fullName>
    </submittedName>
</protein>
<evidence type="ECO:0000256" key="1">
    <source>
        <dbReference type="SAM" id="MobiDB-lite"/>
    </source>
</evidence>
<dbReference type="Gene3D" id="1.10.260.40">
    <property type="entry name" value="lambda repressor-like DNA-binding domains"/>
    <property type="match status" value="1"/>
</dbReference>
<evidence type="ECO:0000313" key="3">
    <source>
        <dbReference type="EMBL" id="AYD45490.1"/>
    </source>
</evidence>
<evidence type="ECO:0000313" key="4">
    <source>
        <dbReference type="Proteomes" id="UP000265864"/>
    </source>
</evidence>
<dbReference type="EMBL" id="CP032482">
    <property type="protein sequence ID" value="AYD45490.1"/>
    <property type="molecule type" value="Genomic_DNA"/>
</dbReference>
<proteinExistence type="predicted"/>
<feature type="region of interest" description="Disordered" evidence="1">
    <location>
        <begin position="74"/>
        <end position="105"/>
    </location>
</feature>
<dbReference type="SUPFAM" id="SSF47413">
    <property type="entry name" value="lambda repressor-like DNA-binding domains"/>
    <property type="match status" value="1"/>
</dbReference>
<dbReference type="InterPro" id="IPR010982">
    <property type="entry name" value="Lambda_DNA-bd_dom_sf"/>
</dbReference>
<dbReference type="Proteomes" id="UP000265864">
    <property type="component" value="Chromosome"/>
</dbReference>
<sequence>MMDYPIKILSQLRPTLIGFRKNKGLTQASLAQLLGITQQSYAKLEANPASASVERLFKILHLLDIELILGEKKNVSSHPSKTHPSEKSQAINLPSKHLPSKQEDW</sequence>
<accession>A0A8D4N750</accession>
<dbReference type="PROSITE" id="PS50943">
    <property type="entry name" value="HTH_CROC1"/>
    <property type="match status" value="1"/>
</dbReference>
<dbReference type="AlphaFoldDB" id="A0A8D4N750"/>
<evidence type="ECO:0000259" key="2">
    <source>
        <dbReference type="PROSITE" id="PS50943"/>
    </source>
</evidence>
<dbReference type="GO" id="GO:0003677">
    <property type="term" value="F:DNA binding"/>
    <property type="evidence" value="ECO:0007669"/>
    <property type="project" value="InterPro"/>
</dbReference>
<dbReference type="CDD" id="cd00093">
    <property type="entry name" value="HTH_XRE"/>
    <property type="match status" value="1"/>
</dbReference>
<reference evidence="3 4" key="1">
    <citation type="submission" date="2018-09" db="EMBL/GenBank/DDBJ databases">
        <title>Yersinia kristensenii subsp. rochesterensis subsp. nov., Isolated from Human Feces.</title>
        <authorList>
            <person name="Cunningham S.A."/>
            <person name="Jeraldo P."/>
            <person name="Patel R."/>
        </authorList>
    </citation>
    <scope>NUCLEOTIDE SEQUENCE [LARGE SCALE GENOMIC DNA]</scope>
    <source>
        <strain evidence="3 4">ATCC BAA-2637</strain>
    </source>
</reference>
<dbReference type="InterPro" id="IPR001387">
    <property type="entry name" value="Cro/C1-type_HTH"/>
</dbReference>
<dbReference type="SMART" id="SM00530">
    <property type="entry name" value="HTH_XRE"/>
    <property type="match status" value="1"/>
</dbReference>
<feature type="domain" description="HTH cro/C1-type" evidence="2">
    <location>
        <begin position="16"/>
        <end position="67"/>
    </location>
</feature>
<name>A0A8D4N750_9GAMM</name>
<organism evidence="3 4">
    <name type="scientific">Yersinia rochesterensis</name>
    <dbReference type="NCBI Taxonomy" id="1604335"/>
    <lineage>
        <taxon>Bacteria</taxon>
        <taxon>Pseudomonadati</taxon>
        <taxon>Pseudomonadota</taxon>
        <taxon>Gammaproteobacteria</taxon>
        <taxon>Enterobacterales</taxon>
        <taxon>Yersiniaceae</taxon>
        <taxon>Yersinia</taxon>
    </lineage>
</organism>
<gene>
    <name evidence="3" type="ORF">DXZ79_18385</name>
</gene>
<dbReference type="Pfam" id="PF01381">
    <property type="entry name" value="HTH_3"/>
    <property type="match status" value="1"/>
</dbReference>